<sequence>MQIIITEEALEWFKDEFQLTSGDAIRFYVRYGGASPIQEGFSLGVMADSPNDPSARVEIEGIHFFVEAKDAWYFKDYDLKVVTDKNKEIDFQYI</sequence>
<dbReference type="SUPFAM" id="SSF89360">
    <property type="entry name" value="HesB-like domain"/>
    <property type="match status" value="1"/>
</dbReference>
<gene>
    <name evidence="3" type="ORF">ACFO4N_08655</name>
</gene>
<evidence type="ECO:0000313" key="4">
    <source>
        <dbReference type="Proteomes" id="UP001596022"/>
    </source>
</evidence>
<dbReference type="EMBL" id="JBHSFW010000003">
    <property type="protein sequence ID" value="MFC4618806.1"/>
    <property type="molecule type" value="Genomic_DNA"/>
</dbReference>
<feature type="domain" description="Core" evidence="2">
    <location>
        <begin position="1"/>
        <end position="86"/>
    </location>
</feature>
<dbReference type="InterPro" id="IPR035903">
    <property type="entry name" value="HesB-like_dom_sf"/>
</dbReference>
<comment type="caution">
    <text evidence="3">The sequence shown here is derived from an EMBL/GenBank/DDBJ whole genome shotgun (WGS) entry which is preliminary data.</text>
</comment>
<comment type="similarity">
    <text evidence="1">Belongs to the HesB/IscA family.</text>
</comment>
<dbReference type="PIRSF" id="PIRSF034852">
    <property type="entry name" value="UCP034852"/>
    <property type="match status" value="1"/>
</dbReference>
<evidence type="ECO:0000256" key="1">
    <source>
        <dbReference type="ARBA" id="ARBA00006718"/>
    </source>
</evidence>
<protein>
    <submittedName>
        <fullName evidence="3">HesB/YadR/YfhF family protein</fullName>
    </submittedName>
</protein>
<accession>A0ABV9GL24</accession>
<dbReference type="InterPro" id="IPR000361">
    <property type="entry name" value="ATAP_core_dom"/>
</dbReference>
<proteinExistence type="inferred from homology"/>
<evidence type="ECO:0000313" key="3">
    <source>
        <dbReference type="EMBL" id="MFC4618806.1"/>
    </source>
</evidence>
<dbReference type="Pfam" id="PF01521">
    <property type="entry name" value="Fe-S_biosyn"/>
    <property type="match status" value="1"/>
</dbReference>
<name>A0ABV9GL24_9BACL</name>
<evidence type="ECO:0000259" key="2">
    <source>
        <dbReference type="Pfam" id="PF01521"/>
    </source>
</evidence>
<dbReference type="InterPro" id="IPR008326">
    <property type="entry name" value="PdhI-like"/>
</dbReference>
<dbReference type="RefSeq" id="WP_376845907.1">
    <property type="nucleotide sequence ID" value="NZ_JBHSFW010000003.1"/>
</dbReference>
<keyword evidence="4" id="KW-1185">Reference proteome</keyword>
<organism evidence="3 4">
    <name type="scientific">Camelliibacillus cellulosilyticus</name>
    <dbReference type="NCBI Taxonomy" id="2174486"/>
    <lineage>
        <taxon>Bacteria</taxon>
        <taxon>Bacillati</taxon>
        <taxon>Bacillota</taxon>
        <taxon>Bacilli</taxon>
        <taxon>Bacillales</taxon>
        <taxon>Sporolactobacillaceae</taxon>
        <taxon>Camelliibacillus</taxon>
    </lineage>
</organism>
<dbReference type="Proteomes" id="UP001596022">
    <property type="component" value="Unassembled WGS sequence"/>
</dbReference>
<reference evidence="4" key="1">
    <citation type="journal article" date="2019" name="Int. J. Syst. Evol. Microbiol.">
        <title>The Global Catalogue of Microorganisms (GCM) 10K type strain sequencing project: providing services to taxonomists for standard genome sequencing and annotation.</title>
        <authorList>
            <consortium name="The Broad Institute Genomics Platform"/>
            <consortium name="The Broad Institute Genome Sequencing Center for Infectious Disease"/>
            <person name="Wu L."/>
            <person name="Ma J."/>
        </authorList>
    </citation>
    <scope>NUCLEOTIDE SEQUENCE [LARGE SCALE GENOMIC DNA]</scope>
    <source>
        <strain evidence="4">CGMCC 1.16306</strain>
    </source>
</reference>